<dbReference type="Proteomes" id="UP000038010">
    <property type="component" value="Unassembled WGS sequence"/>
</dbReference>
<feature type="region of interest" description="Disordered" evidence="1">
    <location>
        <begin position="580"/>
        <end position="599"/>
    </location>
</feature>
<dbReference type="PANTHER" id="PTHR38113">
    <property type="match status" value="1"/>
</dbReference>
<sequence length="695" mass="79299">MARVTSQKNARHNGAYGNNRGSQIAKQHHKNNQKQKVVVESGKGQDRNVLSFHTEPPQGYTFIPAGNPQLTAALKEFAKRGNHKIFSVSTTPHASRHELSREVHRVGYHFPTFVVAQVCNHYGIRLTRTGHVIDEKQNDNFMKVYQKGQLVLDAEIPKDQITVNTEAKETIKDLFPNIPDNDLFQIIKTAFQLGDGKVGTAEDVPLTRRASLSVVAHIRHVYTRYDKLLRRMPYNNARHEVEAETLTKLVEWRGDGSAESGAINDVLDDVIVISDEEKSDAEPEDGHSIHQNEVRVEELDHSTYWPAATRPLSPLRVADEPTQGYRFLPHASYRYQPEEIAVRERNRAARWEQARQDYRSTLSQAGPSYQRVMVREPSPARHLIPLDPPQGRVLEREYLGPSRSGPVEVISRPESPRYSAPQTRYERIDDAVPQVRYEPIDDGYQPPHPVYHPDSRPLTPIIVKARRRSASPDGDRTIVQSIEGPNGAYSPSMIRHNENARSQNHQISANQQYRDRKDYQSGRSSPIDARSRNPFGQTQHSRTASGQYIQDQPMQRTGSRREIVDIQSAPQRIMVTDSETVYSSDRDHTYTRSNPFQDRPLEPVTIRREPLPAHHYDNIRTVHTATPPRRILEPIGDPYSDSGPQRYREYDVPVTTAYYGSAPSTAQYLAEPPRRVVYANPPEEYVTTTRYEPLR</sequence>
<evidence type="ECO:0000256" key="1">
    <source>
        <dbReference type="SAM" id="MobiDB-lite"/>
    </source>
</evidence>
<feature type="domain" description="DUF2293" evidence="2">
    <location>
        <begin position="171"/>
        <end position="253"/>
    </location>
</feature>
<feature type="region of interest" description="Disordered" evidence="1">
    <location>
        <begin position="466"/>
        <end position="562"/>
    </location>
</feature>
<feature type="compositionally biased region" description="Polar residues" evidence="1">
    <location>
        <begin position="534"/>
        <end position="557"/>
    </location>
</feature>
<comment type="caution">
    <text evidence="3">The sequence shown here is derived from an EMBL/GenBank/DDBJ whole genome shotgun (WGS) entry which is preliminary data.</text>
</comment>
<protein>
    <recommendedName>
        <fullName evidence="2">DUF2293 domain-containing protein</fullName>
    </recommendedName>
</protein>
<dbReference type="STRING" id="1664694.A0A0N1NWM5"/>
<name>A0A0N1NWM5_9EURO</name>
<dbReference type="PANTHER" id="PTHR38113:SF1">
    <property type="entry name" value="DUF2293 DOMAIN-CONTAINING PROTEIN"/>
    <property type="match status" value="1"/>
</dbReference>
<dbReference type="AlphaFoldDB" id="A0A0N1NWM5"/>
<gene>
    <name evidence="3" type="ORF">AB675_11876</name>
</gene>
<feature type="region of interest" description="Disordered" evidence="1">
    <location>
        <begin position="1"/>
        <end position="37"/>
    </location>
</feature>
<feature type="compositionally biased region" description="Polar residues" evidence="1">
    <location>
        <begin position="500"/>
        <end position="512"/>
    </location>
</feature>
<evidence type="ECO:0000313" key="3">
    <source>
        <dbReference type="EMBL" id="KPI36802.1"/>
    </source>
</evidence>
<dbReference type="OrthoDB" id="5288828at2759"/>
<proteinExistence type="predicted"/>
<dbReference type="GeneID" id="28732641"/>
<dbReference type="EMBL" id="LFJN01000028">
    <property type="protein sequence ID" value="KPI36802.1"/>
    <property type="molecule type" value="Genomic_DNA"/>
</dbReference>
<keyword evidence="4" id="KW-1185">Reference proteome</keyword>
<reference evidence="3 4" key="1">
    <citation type="submission" date="2015-06" db="EMBL/GenBank/DDBJ databases">
        <title>Draft genome of the ant-associated black yeast Phialophora attae CBS 131958.</title>
        <authorList>
            <person name="Moreno L.F."/>
            <person name="Stielow B.J."/>
            <person name="de Hoog S."/>
            <person name="Vicente V.A."/>
            <person name="Weiss V.A."/>
            <person name="de Vries M."/>
            <person name="Cruz L.M."/>
            <person name="Souza E.M."/>
        </authorList>
    </citation>
    <scope>NUCLEOTIDE SEQUENCE [LARGE SCALE GENOMIC DNA]</scope>
    <source>
        <strain evidence="3 4">CBS 131958</strain>
    </source>
</reference>
<dbReference type="InterPro" id="IPR018744">
    <property type="entry name" value="DUF2293"/>
</dbReference>
<accession>A0A0N1NWM5</accession>
<feature type="region of interest" description="Disordered" evidence="1">
    <location>
        <begin position="402"/>
        <end position="421"/>
    </location>
</feature>
<evidence type="ECO:0000259" key="2">
    <source>
        <dbReference type="Pfam" id="PF10056"/>
    </source>
</evidence>
<evidence type="ECO:0000313" key="4">
    <source>
        <dbReference type="Proteomes" id="UP000038010"/>
    </source>
</evidence>
<dbReference type="RefSeq" id="XP_017996765.1">
    <property type="nucleotide sequence ID" value="XM_018140760.1"/>
</dbReference>
<dbReference type="Pfam" id="PF10056">
    <property type="entry name" value="DUF2293"/>
    <property type="match status" value="1"/>
</dbReference>
<dbReference type="VEuPathDB" id="FungiDB:AB675_11876"/>
<organism evidence="3 4">
    <name type="scientific">Cyphellophora attinorum</name>
    <dbReference type="NCBI Taxonomy" id="1664694"/>
    <lineage>
        <taxon>Eukaryota</taxon>
        <taxon>Fungi</taxon>
        <taxon>Dikarya</taxon>
        <taxon>Ascomycota</taxon>
        <taxon>Pezizomycotina</taxon>
        <taxon>Eurotiomycetes</taxon>
        <taxon>Chaetothyriomycetidae</taxon>
        <taxon>Chaetothyriales</taxon>
        <taxon>Cyphellophoraceae</taxon>
        <taxon>Cyphellophora</taxon>
    </lineage>
</organism>